<accession>A0ABV6AEI7</accession>
<evidence type="ECO:0000313" key="2">
    <source>
        <dbReference type="Proteomes" id="UP001589692"/>
    </source>
</evidence>
<keyword evidence="2" id="KW-1185">Reference proteome</keyword>
<dbReference type="RefSeq" id="WP_377259407.1">
    <property type="nucleotide sequence ID" value="NZ_JBHMAA010000011.1"/>
</dbReference>
<evidence type="ECO:0000313" key="1">
    <source>
        <dbReference type="EMBL" id="MFB9949031.1"/>
    </source>
</evidence>
<proteinExistence type="predicted"/>
<reference evidence="1 2" key="1">
    <citation type="submission" date="2024-09" db="EMBL/GenBank/DDBJ databases">
        <authorList>
            <person name="Sun Q."/>
            <person name="Mori K."/>
        </authorList>
    </citation>
    <scope>NUCLEOTIDE SEQUENCE [LARGE SCALE GENOMIC DNA]</scope>
    <source>
        <strain evidence="1 2">TBRC 4938</strain>
    </source>
</reference>
<organism evidence="1 2">
    <name type="scientific">Rhizobium puerariae</name>
    <dbReference type="NCBI Taxonomy" id="1585791"/>
    <lineage>
        <taxon>Bacteria</taxon>
        <taxon>Pseudomonadati</taxon>
        <taxon>Pseudomonadota</taxon>
        <taxon>Alphaproteobacteria</taxon>
        <taxon>Hyphomicrobiales</taxon>
        <taxon>Rhizobiaceae</taxon>
        <taxon>Rhizobium/Agrobacterium group</taxon>
        <taxon>Rhizobium</taxon>
    </lineage>
</organism>
<comment type="caution">
    <text evidence="1">The sequence shown here is derived from an EMBL/GenBank/DDBJ whole genome shotgun (WGS) entry which is preliminary data.</text>
</comment>
<dbReference type="EMBL" id="JBHMAA010000011">
    <property type="protein sequence ID" value="MFB9949031.1"/>
    <property type="molecule type" value="Genomic_DNA"/>
</dbReference>
<sequence>MRHDLSIPEAVADPLIGQLRRADGISDQAFAKLLLAAADAYRASAILKIHHRRADVFYRTIGAGSLEAPVRSRVPEWSVQGAISEW</sequence>
<name>A0ABV6AEI7_9HYPH</name>
<protein>
    <submittedName>
        <fullName evidence="1">Uncharacterized protein</fullName>
    </submittedName>
</protein>
<dbReference type="Proteomes" id="UP001589692">
    <property type="component" value="Unassembled WGS sequence"/>
</dbReference>
<gene>
    <name evidence="1" type="ORF">ACFFP0_09250</name>
</gene>